<protein>
    <submittedName>
        <fullName evidence="3">SDR family oxidoreductase</fullName>
    </submittedName>
</protein>
<reference evidence="4" key="1">
    <citation type="journal article" date="2019" name="Int. J. Syst. Evol. Microbiol.">
        <title>The Global Catalogue of Microorganisms (GCM) 10K type strain sequencing project: providing services to taxonomists for standard genome sequencing and annotation.</title>
        <authorList>
            <consortium name="The Broad Institute Genomics Platform"/>
            <consortium name="The Broad Institute Genome Sequencing Center for Infectious Disease"/>
            <person name="Wu L."/>
            <person name="Ma J."/>
        </authorList>
    </citation>
    <scope>NUCLEOTIDE SEQUENCE [LARGE SCALE GENOMIC DNA]</scope>
    <source>
        <strain evidence="4">CGMCC 4.7241</strain>
    </source>
</reference>
<proteinExistence type="predicted"/>
<gene>
    <name evidence="3" type="ORF">ACFOUW_06590</name>
</gene>
<dbReference type="RefSeq" id="WP_205122459.1">
    <property type="nucleotide sequence ID" value="NZ_JAFBCM010000001.1"/>
</dbReference>
<dbReference type="EMBL" id="JBHRZH010000005">
    <property type="protein sequence ID" value="MFC3760498.1"/>
    <property type="molecule type" value="Genomic_DNA"/>
</dbReference>
<keyword evidence="4" id="KW-1185">Reference proteome</keyword>
<evidence type="ECO:0000256" key="1">
    <source>
        <dbReference type="ARBA" id="ARBA00022857"/>
    </source>
</evidence>
<dbReference type="Pfam" id="PF13460">
    <property type="entry name" value="NAD_binding_10"/>
    <property type="match status" value="1"/>
</dbReference>
<dbReference type="InterPro" id="IPR051164">
    <property type="entry name" value="NmrA-like_oxidored"/>
</dbReference>
<dbReference type="PANTHER" id="PTHR42748:SF3">
    <property type="entry name" value="BLL4366 PROTEIN"/>
    <property type="match status" value="1"/>
</dbReference>
<dbReference type="PANTHER" id="PTHR42748">
    <property type="entry name" value="NITROGEN METABOLITE REPRESSION PROTEIN NMRA FAMILY MEMBER"/>
    <property type="match status" value="1"/>
</dbReference>
<dbReference type="Gene3D" id="3.40.50.720">
    <property type="entry name" value="NAD(P)-binding Rossmann-like Domain"/>
    <property type="match status" value="1"/>
</dbReference>
<name>A0ABV7Y607_9ACTN</name>
<comment type="caution">
    <text evidence="3">The sequence shown here is derived from an EMBL/GenBank/DDBJ whole genome shotgun (WGS) entry which is preliminary data.</text>
</comment>
<accession>A0ABV7Y607</accession>
<dbReference type="Proteomes" id="UP001595699">
    <property type="component" value="Unassembled WGS sequence"/>
</dbReference>
<evidence type="ECO:0000313" key="4">
    <source>
        <dbReference type="Proteomes" id="UP001595699"/>
    </source>
</evidence>
<organism evidence="3 4">
    <name type="scientific">Tenggerimyces flavus</name>
    <dbReference type="NCBI Taxonomy" id="1708749"/>
    <lineage>
        <taxon>Bacteria</taxon>
        <taxon>Bacillati</taxon>
        <taxon>Actinomycetota</taxon>
        <taxon>Actinomycetes</taxon>
        <taxon>Propionibacteriales</taxon>
        <taxon>Nocardioidaceae</taxon>
        <taxon>Tenggerimyces</taxon>
    </lineage>
</organism>
<sequence length="232" mass="24527">MLSRQAHPAKDGVEYVVGDLATGDGLSEAVEGVNTVVHLGGSAKGDDAKARHLVDAAKPAGVRHVVYVSVVGADRVPVKSGMDRAMFGYFETKLAAERVIAESGLPWTTLRATQFHEAMLAMVRAMAKLPVVPVMVGFRFQPVAAADVAERLVELALGAPAGLVPDLAGPTSYGLDELARDYLRATHRRRPILSLPMPGNAARAYRDGANLPTAGAAKGHRTWEAVLAEQTS</sequence>
<feature type="domain" description="NAD(P)-binding" evidence="2">
    <location>
        <begin position="7"/>
        <end position="154"/>
    </location>
</feature>
<evidence type="ECO:0000259" key="2">
    <source>
        <dbReference type="Pfam" id="PF13460"/>
    </source>
</evidence>
<dbReference type="SUPFAM" id="SSF51735">
    <property type="entry name" value="NAD(P)-binding Rossmann-fold domains"/>
    <property type="match status" value="1"/>
</dbReference>
<dbReference type="InterPro" id="IPR036291">
    <property type="entry name" value="NAD(P)-bd_dom_sf"/>
</dbReference>
<keyword evidence="1" id="KW-0521">NADP</keyword>
<evidence type="ECO:0000313" key="3">
    <source>
        <dbReference type="EMBL" id="MFC3760498.1"/>
    </source>
</evidence>
<dbReference type="InterPro" id="IPR016040">
    <property type="entry name" value="NAD(P)-bd_dom"/>
</dbReference>